<gene>
    <name evidence="4" type="ORF">SNA_23660</name>
</gene>
<evidence type="ECO:0000313" key="4">
    <source>
        <dbReference type="EMBL" id="KIZ16199.1"/>
    </source>
</evidence>
<accession>A0A0D7CJ01</accession>
<dbReference type="Pfam" id="PF03033">
    <property type="entry name" value="Glyco_transf_28"/>
    <property type="match status" value="1"/>
</dbReference>
<evidence type="ECO:0000256" key="1">
    <source>
        <dbReference type="ARBA" id="ARBA00022679"/>
    </source>
</evidence>
<dbReference type="GO" id="GO:0005975">
    <property type="term" value="P:carbohydrate metabolic process"/>
    <property type="evidence" value="ECO:0007669"/>
    <property type="project" value="InterPro"/>
</dbReference>
<organism evidence="4 5">
    <name type="scientific">Streptomyces natalensis ATCC 27448</name>
    <dbReference type="NCBI Taxonomy" id="1240678"/>
    <lineage>
        <taxon>Bacteria</taxon>
        <taxon>Bacillati</taxon>
        <taxon>Actinomycetota</taxon>
        <taxon>Actinomycetes</taxon>
        <taxon>Kitasatosporales</taxon>
        <taxon>Streptomycetaceae</taxon>
        <taxon>Streptomyces</taxon>
    </lineage>
</organism>
<dbReference type="AlphaFoldDB" id="A0A0D7CJ01"/>
<dbReference type="PANTHER" id="PTHR48050:SF13">
    <property type="entry name" value="STEROL 3-BETA-GLUCOSYLTRANSFERASE UGT80A2"/>
    <property type="match status" value="1"/>
</dbReference>
<dbReference type="Gene3D" id="3.40.50.2000">
    <property type="entry name" value="Glycogen Phosphorylase B"/>
    <property type="match status" value="2"/>
</dbReference>
<dbReference type="PANTHER" id="PTHR48050">
    <property type="entry name" value="STEROL 3-BETA-GLUCOSYLTRANSFERASE"/>
    <property type="match status" value="1"/>
</dbReference>
<dbReference type="Pfam" id="PF06722">
    <property type="entry name" value="EryCIII-like_C"/>
    <property type="match status" value="1"/>
</dbReference>
<feature type="domain" description="Glycosyltransferase family 28 N-terminal" evidence="2">
    <location>
        <begin position="6"/>
        <end position="66"/>
    </location>
</feature>
<evidence type="ECO:0000313" key="5">
    <source>
        <dbReference type="Proteomes" id="UP000032458"/>
    </source>
</evidence>
<feature type="domain" description="Erythromycin biosynthesis protein CIII-like C-terminal" evidence="3">
    <location>
        <begin position="300"/>
        <end position="408"/>
    </location>
</feature>
<dbReference type="InterPro" id="IPR050426">
    <property type="entry name" value="Glycosyltransferase_28"/>
</dbReference>
<evidence type="ECO:0000259" key="2">
    <source>
        <dbReference type="Pfam" id="PF03033"/>
    </source>
</evidence>
<dbReference type="FunFam" id="3.40.50.2000:FF:000009">
    <property type="entry name" value="Sterol 3-beta-glucosyltransferase UGT80A2"/>
    <property type="match status" value="1"/>
</dbReference>
<dbReference type="PATRIC" id="fig|1240678.4.peg.5035"/>
<name>A0A0D7CJ01_9ACTN</name>
<proteinExistence type="predicted"/>
<dbReference type="Proteomes" id="UP000032458">
    <property type="component" value="Unassembled WGS sequence"/>
</dbReference>
<dbReference type="GO" id="GO:0008194">
    <property type="term" value="F:UDP-glycosyltransferase activity"/>
    <property type="evidence" value="ECO:0007669"/>
    <property type="project" value="InterPro"/>
</dbReference>
<comment type="caution">
    <text evidence="4">The sequence shown here is derived from an EMBL/GenBank/DDBJ whole genome shotgun (WGS) entry which is preliminary data.</text>
</comment>
<sequence>MTFTLTFLALGTRGDAQPYTAVGRVLRERGHRVRIATEQRYRGLVEEAGLEHLPIDVDAFNALALGPDGRRLLESGRNPLRLARRARPLAAAYADQVVRSLADSCTDADAVVCSAVGMAFRPAVVPPSVPFCYGGLQPTYPTRAFPTIHLAGHRSLGGWANKRSHSAVETLLWHVFRRFLASRSARSLPLRSPTAQLRRAGHPKLYGFSRAVVPRPADWPRSVHVTGYWFTDHHAAWTPPPDLGAFLAGGPPPVCVGFSSIVPGGREQRLIRTALRRAGTRGVLLGDPAAMPSDDEFHVLAEAPHQWLFPRMAAVVHHGGAGTTAAGLRAGVPQVVTPFYADQPFWGERLHALGVGTAPLPVHTLTADQLTGAVRQALADRAMGERAKALQEQIAAERGPERAADLLEEWLAHTRR</sequence>
<evidence type="ECO:0000259" key="3">
    <source>
        <dbReference type="Pfam" id="PF06722"/>
    </source>
</evidence>
<dbReference type="CDD" id="cd03784">
    <property type="entry name" value="GT1_Gtf-like"/>
    <property type="match status" value="1"/>
</dbReference>
<dbReference type="InterPro" id="IPR010610">
    <property type="entry name" value="EryCIII-like_C"/>
</dbReference>
<dbReference type="EMBL" id="JRKI01000029">
    <property type="protein sequence ID" value="KIZ16199.1"/>
    <property type="molecule type" value="Genomic_DNA"/>
</dbReference>
<dbReference type="GO" id="GO:0016758">
    <property type="term" value="F:hexosyltransferase activity"/>
    <property type="evidence" value="ECO:0007669"/>
    <property type="project" value="InterPro"/>
</dbReference>
<keyword evidence="5" id="KW-1185">Reference proteome</keyword>
<dbReference type="GO" id="GO:0033072">
    <property type="term" value="P:vancomycin biosynthetic process"/>
    <property type="evidence" value="ECO:0007669"/>
    <property type="project" value="UniProtKB-ARBA"/>
</dbReference>
<dbReference type="RefSeq" id="WP_030071295.1">
    <property type="nucleotide sequence ID" value="NZ_JRKI01000029.1"/>
</dbReference>
<dbReference type="SUPFAM" id="SSF53756">
    <property type="entry name" value="UDP-Glycosyltransferase/glycogen phosphorylase"/>
    <property type="match status" value="1"/>
</dbReference>
<keyword evidence="1" id="KW-0808">Transferase</keyword>
<dbReference type="InterPro" id="IPR002213">
    <property type="entry name" value="UDP_glucos_trans"/>
</dbReference>
<reference evidence="4 5" key="1">
    <citation type="submission" date="2014-09" db="EMBL/GenBank/DDBJ databases">
        <title>Draft genome sequence of Streptomyces natalensis ATCC 27448, producer of the antifungal pimaricin.</title>
        <authorList>
            <person name="Mendes M.V."/>
            <person name="Beites T."/>
            <person name="Pires S."/>
            <person name="Santos C.L."/>
            <person name="Moradas-Ferreira P."/>
        </authorList>
    </citation>
    <scope>NUCLEOTIDE SEQUENCE [LARGE SCALE GENOMIC DNA]</scope>
    <source>
        <strain evidence="4 5">ATCC 27448</strain>
    </source>
</reference>
<protein>
    <submittedName>
        <fullName evidence="4">Uncharacterized protein</fullName>
    </submittedName>
</protein>
<dbReference type="InterPro" id="IPR004276">
    <property type="entry name" value="GlycoTrans_28_N"/>
</dbReference>